<proteinExistence type="predicted"/>
<gene>
    <name evidence="1" type="primary">Acey_s0131.g1656</name>
    <name evidence="1" type="ORF">Y032_0131g1656</name>
</gene>
<evidence type="ECO:0000313" key="2">
    <source>
        <dbReference type="Proteomes" id="UP000024635"/>
    </source>
</evidence>
<protein>
    <submittedName>
        <fullName evidence="1">Uncharacterized protein</fullName>
    </submittedName>
</protein>
<name>A0A016T6A1_9BILA</name>
<evidence type="ECO:0000313" key="1">
    <source>
        <dbReference type="EMBL" id="EYB98493.1"/>
    </source>
</evidence>
<dbReference type="Proteomes" id="UP000024635">
    <property type="component" value="Unassembled WGS sequence"/>
</dbReference>
<comment type="caution">
    <text evidence="1">The sequence shown here is derived from an EMBL/GenBank/DDBJ whole genome shotgun (WGS) entry which is preliminary data.</text>
</comment>
<organism evidence="1 2">
    <name type="scientific">Ancylostoma ceylanicum</name>
    <dbReference type="NCBI Taxonomy" id="53326"/>
    <lineage>
        <taxon>Eukaryota</taxon>
        <taxon>Metazoa</taxon>
        <taxon>Ecdysozoa</taxon>
        <taxon>Nematoda</taxon>
        <taxon>Chromadorea</taxon>
        <taxon>Rhabditida</taxon>
        <taxon>Rhabditina</taxon>
        <taxon>Rhabditomorpha</taxon>
        <taxon>Strongyloidea</taxon>
        <taxon>Ancylostomatidae</taxon>
        <taxon>Ancylostomatinae</taxon>
        <taxon>Ancylostoma</taxon>
    </lineage>
</organism>
<keyword evidence="2" id="KW-1185">Reference proteome</keyword>
<sequence>MFSTSYYRSLRAKRAPNRMPYRQTASTAKYENGSTSALHLMISCISVVKEVANQYVYFFRSEILPSVDEAHLHRFNS</sequence>
<dbReference type="AlphaFoldDB" id="A0A016T6A1"/>
<reference evidence="2" key="1">
    <citation type="journal article" date="2015" name="Nat. Genet.">
        <title>The genome and transcriptome of the zoonotic hookworm Ancylostoma ceylanicum identify infection-specific gene families.</title>
        <authorList>
            <person name="Schwarz E.M."/>
            <person name="Hu Y."/>
            <person name="Antoshechkin I."/>
            <person name="Miller M.M."/>
            <person name="Sternberg P.W."/>
            <person name="Aroian R.V."/>
        </authorList>
    </citation>
    <scope>NUCLEOTIDE SEQUENCE</scope>
    <source>
        <strain evidence="2">HY135</strain>
    </source>
</reference>
<dbReference type="EMBL" id="JARK01001467">
    <property type="protein sequence ID" value="EYB98493.1"/>
    <property type="molecule type" value="Genomic_DNA"/>
</dbReference>
<accession>A0A016T6A1</accession>